<keyword evidence="3 7" id="KW-0812">Transmembrane</keyword>
<evidence type="ECO:0000256" key="8">
    <source>
        <dbReference type="SAM" id="Phobius"/>
    </source>
</evidence>
<dbReference type="Gene3D" id="1.20.210.10">
    <property type="entry name" value="Cytochrome c oxidase-like, subunit I domain"/>
    <property type="match status" value="1"/>
</dbReference>
<organism evidence="10 11">
    <name type="scientific">Paenibacillus sambharensis</name>
    <dbReference type="NCBI Taxonomy" id="1803190"/>
    <lineage>
        <taxon>Bacteria</taxon>
        <taxon>Bacillati</taxon>
        <taxon>Bacillota</taxon>
        <taxon>Bacilli</taxon>
        <taxon>Bacillales</taxon>
        <taxon>Paenibacillaceae</taxon>
        <taxon>Paenibacillus</taxon>
    </lineage>
</organism>
<dbReference type="GO" id="GO:0020037">
    <property type="term" value="F:heme binding"/>
    <property type="evidence" value="ECO:0007669"/>
    <property type="project" value="InterPro"/>
</dbReference>
<sequence>MFAFAALLAGGIAGLLQGLVRGGMVTLPAGIGYYQLLTAHGVLMALIFTTYFIMGFIYGGLARTLGGKLLASSRALGWGGFAVMSLGTVLGTIMILLNKATVLYTFYAPLKADKLFYIALVLIVVGSWISGAGMIQNYVYWKRTHKGQTSPLFAFMGIVTMALWLIATLGVAVEVLFQLLPWSLGWTKTVNVMLSRTLFWYFGHPLVYFWLLPAYMCWYVCIPKIIGGRLFSDALARLSFLLFLLFSIPVGFHHQLMEPGISPFWKYLQVVLTFLVVIPSLMTAFSLFATFELAGRARGGTGLFGWLKKLPWKDARFFAPFMGMLIFIPAGAGGLINASNQMNAVVHNTLWVTGHFHLTVASSVALTFFGITYWLIPAVTGRRLTPRLHKWGIIQTLVWAFGMFIMSGAMHLVGLFGAPRRTAYTTYGDSAEGLSWLPYQAAMAIGGIIVFIGILILIGIIIGLFRAPRGEEEFPIAEPEPDALPVPRYLERWSVWIGIAVVLILVAYTIPVMDMLQTDSPGARGYVTW</sequence>
<dbReference type="EMBL" id="QKRB01000045">
    <property type="protein sequence ID" value="PZD95152.1"/>
    <property type="molecule type" value="Genomic_DNA"/>
</dbReference>
<feature type="transmembrane region" description="Helical" evidence="8">
    <location>
        <begin position="439"/>
        <end position="465"/>
    </location>
</feature>
<feature type="transmembrane region" description="Helical" evidence="8">
    <location>
        <begin position="272"/>
        <end position="294"/>
    </location>
</feature>
<dbReference type="InterPro" id="IPR023615">
    <property type="entry name" value="Cyt_c_Oxase_su1_BS"/>
</dbReference>
<dbReference type="GO" id="GO:0016020">
    <property type="term" value="C:membrane"/>
    <property type="evidence" value="ECO:0007669"/>
    <property type="project" value="UniProtKB-SubCell"/>
</dbReference>
<dbReference type="Pfam" id="PF00115">
    <property type="entry name" value="COX1"/>
    <property type="match status" value="1"/>
</dbReference>
<accession>A0A2W1LJH3</accession>
<dbReference type="InterPro" id="IPR023616">
    <property type="entry name" value="Cyt_c_oxase-like_su1_dom"/>
</dbReference>
<evidence type="ECO:0000256" key="1">
    <source>
        <dbReference type="ARBA" id="ARBA00004141"/>
    </source>
</evidence>
<keyword evidence="7" id="KW-0813">Transport</keyword>
<feature type="transmembrane region" description="Helical" evidence="8">
    <location>
        <begin position="152"/>
        <end position="179"/>
    </location>
</feature>
<feature type="transmembrane region" description="Helical" evidence="8">
    <location>
        <begin position="234"/>
        <end position="252"/>
    </location>
</feature>
<evidence type="ECO:0000259" key="9">
    <source>
        <dbReference type="PROSITE" id="PS50855"/>
    </source>
</evidence>
<comment type="similarity">
    <text evidence="7">Belongs to the heme-copper respiratory oxidase family.</text>
</comment>
<feature type="transmembrane region" description="Helical" evidence="8">
    <location>
        <begin position="493"/>
        <end position="510"/>
    </location>
</feature>
<dbReference type="Proteomes" id="UP000249522">
    <property type="component" value="Unassembled WGS sequence"/>
</dbReference>
<feature type="transmembrane region" description="Helical" evidence="8">
    <location>
        <begin position="199"/>
        <end position="222"/>
    </location>
</feature>
<dbReference type="GO" id="GO:0004129">
    <property type="term" value="F:cytochrome-c oxidase activity"/>
    <property type="evidence" value="ECO:0007669"/>
    <property type="project" value="InterPro"/>
</dbReference>
<dbReference type="PRINTS" id="PR01165">
    <property type="entry name" value="CYCOXIDASEI"/>
</dbReference>
<feature type="transmembrane region" description="Helical" evidence="8">
    <location>
        <begin position="356"/>
        <end position="376"/>
    </location>
</feature>
<dbReference type="InterPro" id="IPR000883">
    <property type="entry name" value="Cyt_C_Oxase_1"/>
</dbReference>
<dbReference type="PROSITE" id="PS50855">
    <property type="entry name" value="COX1"/>
    <property type="match status" value="1"/>
</dbReference>
<dbReference type="PROSITE" id="PS00077">
    <property type="entry name" value="COX1_CUB"/>
    <property type="match status" value="1"/>
</dbReference>
<feature type="transmembrane region" description="Helical" evidence="8">
    <location>
        <begin position="75"/>
        <end position="97"/>
    </location>
</feature>
<proteinExistence type="inferred from homology"/>
<comment type="subcellular location">
    <subcellularLocation>
        <location evidence="1">Membrane</location>
        <topology evidence="1">Multi-pass membrane protein</topology>
    </subcellularLocation>
</comment>
<dbReference type="PANTHER" id="PTHR10422">
    <property type="entry name" value="CYTOCHROME C OXIDASE SUBUNIT 1"/>
    <property type="match status" value="1"/>
</dbReference>
<evidence type="ECO:0000256" key="6">
    <source>
        <dbReference type="ARBA" id="ARBA00023136"/>
    </source>
</evidence>
<gene>
    <name evidence="10" type="ORF">DNH61_14630</name>
</gene>
<keyword evidence="11" id="KW-1185">Reference proteome</keyword>
<reference evidence="10 11" key="1">
    <citation type="submission" date="2018-06" db="EMBL/GenBank/DDBJ databases">
        <title>Paenibacillus imtechensis sp. nov.</title>
        <authorList>
            <person name="Pinnaka A.K."/>
            <person name="Singh H."/>
            <person name="Kaur M."/>
        </authorList>
    </citation>
    <scope>NUCLEOTIDE SEQUENCE [LARGE SCALE GENOMIC DNA]</scope>
    <source>
        <strain evidence="10 11">SMB1</strain>
    </source>
</reference>
<evidence type="ECO:0000256" key="5">
    <source>
        <dbReference type="ARBA" id="ARBA00022989"/>
    </source>
</evidence>
<dbReference type="AlphaFoldDB" id="A0A2W1LJH3"/>
<evidence type="ECO:0000313" key="11">
    <source>
        <dbReference type="Proteomes" id="UP000249522"/>
    </source>
</evidence>
<dbReference type="SUPFAM" id="SSF81442">
    <property type="entry name" value="Cytochrome c oxidase subunit I-like"/>
    <property type="match status" value="1"/>
</dbReference>
<dbReference type="PANTHER" id="PTHR10422:SF40">
    <property type="entry name" value="CYTOCHROME C OXIDASE SUBUNIT I"/>
    <property type="match status" value="1"/>
</dbReference>
<keyword evidence="4 7" id="KW-0249">Electron transport</keyword>
<feature type="transmembrane region" description="Helical" evidence="8">
    <location>
        <begin position="315"/>
        <end position="336"/>
    </location>
</feature>
<comment type="caution">
    <text evidence="10">The sequence shown here is derived from an EMBL/GenBank/DDBJ whole genome shotgun (WGS) entry which is preliminary data.</text>
</comment>
<dbReference type="GO" id="GO:0009060">
    <property type="term" value="P:aerobic respiration"/>
    <property type="evidence" value="ECO:0007669"/>
    <property type="project" value="InterPro"/>
</dbReference>
<feature type="domain" description="Cytochrome oxidase subunit I profile" evidence="9">
    <location>
        <begin position="1"/>
        <end position="467"/>
    </location>
</feature>
<evidence type="ECO:0000256" key="7">
    <source>
        <dbReference type="RuleBase" id="RU000370"/>
    </source>
</evidence>
<feature type="transmembrane region" description="Helical" evidence="8">
    <location>
        <begin position="117"/>
        <end position="140"/>
    </location>
</feature>
<evidence type="ECO:0000313" key="10">
    <source>
        <dbReference type="EMBL" id="PZD95152.1"/>
    </source>
</evidence>
<evidence type="ECO:0000256" key="4">
    <source>
        <dbReference type="ARBA" id="ARBA00022982"/>
    </source>
</evidence>
<keyword evidence="5 8" id="KW-1133">Transmembrane helix</keyword>
<feature type="transmembrane region" description="Helical" evidence="8">
    <location>
        <begin position="32"/>
        <end position="54"/>
    </location>
</feature>
<protein>
    <submittedName>
        <fullName evidence="10">Cytochrome C</fullName>
    </submittedName>
</protein>
<dbReference type="OrthoDB" id="9764568at2"/>
<keyword evidence="2 7" id="KW-0679">Respiratory chain</keyword>
<evidence type="ECO:0000256" key="3">
    <source>
        <dbReference type="ARBA" id="ARBA00022692"/>
    </source>
</evidence>
<keyword evidence="6 8" id="KW-0472">Membrane</keyword>
<name>A0A2W1LJH3_9BACL</name>
<keyword evidence="7" id="KW-0408">Iron</keyword>
<feature type="transmembrane region" description="Helical" evidence="8">
    <location>
        <begin position="397"/>
        <end position="419"/>
    </location>
</feature>
<dbReference type="InterPro" id="IPR036927">
    <property type="entry name" value="Cyt_c_oxase-like_su1_sf"/>
</dbReference>
<keyword evidence="7" id="KW-0479">Metal-binding</keyword>
<evidence type="ECO:0000256" key="2">
    <source>
        <dbReference type="ARBA" id="ARBA00022660"/>
    </source>
</evidence>
<keyword evidence="7" id="KW-0349">Heme</keyword>